<feature type="domain" description="Protein kinase" evidence="3">
    <location>
        <begin position="219"/>
        <end position="671"/>
    </location>
</feature>
<feature type="transmembrane region" description="Helical" evidence="2">
    <location>
        <begin position="637"/>
        <end position="661"/>
    </location>
</feature>
<evidence type="ECO:0000313" key="4">
    <source>
        <dbReference type="EMBL" id="SDS98499.1"/>
    </source>
</evidence>
<dbReference type="GO" id="GO:0005524">
    <property type="term" value="F:ATP binding"/>
    <property type="evidence" value="ECO:0007669"/>
    <property type="project" value="InterPro"/>
</dbReference>
<accession>A0A1H1WQQ8</accession>
<name>A0A1H1WQQ8_BRESA</name>
<dbReference type="Pfam" id="PF03109">
    <property type="entry name" value="ABC1"/>
    <property type="match status" value="1"/>
</dbReference>
<dbReference type="PROSITE" id="PS50011">
    <property type="entry name" value="PROTEIN_KINASE_DOM"/>
    <property type="match status" value="1"/>
</dbReference>
<feature type="transmembrane region" description="Helical" evidence="2">
    <location>
        <begin position="6"/>
        <end position="24"/>
    </location>
</feature>
<organism evidence="4 5">
    <name type="scientific">Brevibacterium sandarakinum</name>
    <dbReference type="NCBI Taxonomy" id="629680"/>
    <lineage>
        <taxon>Bacteria</taxon>
        <taxon>Bacillati</taxon>
        <taxon>Actinomycetota</taxon>
        <taxon>Actinomycetes</taxon>
        <taxon>Micrococcales</taxon>
        <taxon>Brevibacteriaceae</taxon>
        <taxon>Brevibacterium</taxon>
    </lineage>
</organism>
<evidence type="ECO:0000256" key="2">
    <source>
        <dbReference type="SAM" id="Phobius"/>
    </source>
</evidence>
<keyword evidence="2" id="KW-0472">Membrane</keyword>
<reference evidence="4" key="1">
    <citation type="submission" date="2016-10" db="EMBL/GenBank/DDBJ databases">
        <authorList>
            <person name="Varghese N."/>
            <person name="Submissions S."/>
        </authorList>
    </citation>
    <scope>NUCLEOTIDE SEQUENCE [LARGE SCALE GENOMIC DNA]</scope>
    <source>
        <strain evidence="4">DSM 22082</strain>
    </source>
</reference>
<evidence type="ECO:0000256" key="1">
    <source>
        <dbReference type="ARBA" id="ARBA00009670"/>
    </source>
</evidence>
<dbReference type="CDD" id="cd05121">
    <property type="entry name" value="ABC1_ADCK3-like"/>
    <property type="match status" value="1"/>
</dbReference>
<keyword evidence="4" id="KW-0830">Ubiquinone</keyword>
<dbReference type="InterPro" id="IPR011009">
    <property type="entry name" value="Kinase-like_dom_sf"/>
</dbReference>
<dbReference type="InterPro" id="IPR004147">
    <property type="entry name" value="ABC1_dom"/>
</dbReference>
<keyword evidence="2" id="KW-1133">Transmembrane helix</keyword>
<dbReference type="PANTHER" id="PTHR10566">
    <property type="entry name" value="CHAPERONE-ACTIVITY OF BC1 COMPLEX CABC1 -RELATED"/>
    <property type="match status" value="1"/>
</dbReference>
<dbReference type="AlphaFoldDB" id="A0A1H1WQQ8"/>
<dbReference type="RefSeq" id="WP_092107471.1">
    <property type="nucleotide sequence ID" value="NZ_LT629739.1"/>
</dbReference>
<sequence length="671" mass="73131">MTILYSIGLGVLSALIVGFLVRRMMFTGTGAARNTIVSLAMGLSIWPITLQAYRLLGIAEGGQYPTLDMSFPAIMVFLLLFAWFIVIQMFVLLAIELVLPTGSLTSLLRSAPKIPTWYRRLNRLAQIQKILIQFGLSRYLKPRIPTLRVSLREIASTTRDALAAAGVTFIKLGQFIATRGDMIPHEFVEEFSTLQAGVPPVPFREVKDQLEAQWGRPVAEVFEEFDEVPFAAASVAQVHRAVTWEGRVVAVKVQRPKIRKQVRADCDIVLTLAERLERSTDWASRVGIGKLARSFVDSLQGELDYRGELAHIEALRTADETGRSTSGTDSMVRIPRVYKEYSGEYVLVMDLIEGVPLSHATEVIDSLSELARNEIAQDLFLMVVRQVLGKGIFHADLHAGNIVISPAGRAGLVDFGAVGRIDKRDRRAIALLLMAFDSQNSQAATAAILDLLGTPSDVNLRELQREIGQILLKYGDGQPGSTSAALFGELIDFVVDFGFPMPVSVATAFRAISTLEGSITRLNPELNLLALVTQNGRSLLREVGGLGVDRHEAALYAAAVGPQIAELPGQLSRIAGHLQDGTLDVGTSGLNISMIKNLLKSTVEQFIQVIVSTALILGGVILMAANFGPQLAPELKLFTYFGAWVLLVGSVIAALVLAPALRQRMAWDRLG</sequence>
<proteinExistence type="inferred from homology"/>
<feature type="transmembrane region" description="Helical" evidence="2">
    <location>
        <begin position="73"/>
        <end position="99"/>
    </location>
</feature>
<feature type="transmembrane region" description="Helical" evidence="2">
    <location>
        <begin position="606"/>
        <end position="625"/>
    </location>
</feature>
<comment type="similarity">
    <text evidence="1">Belongs to the protein kinase superfamily. ADCK protein kinase family.</text>
</comment>
<protein>
    <submittedName>
        <fullName evidence="4">Ubiquinone biosynthesis protein</fullName>
    </submittedName>
</protein>
<keyword evidence="2" id="KW-0812">Transmembrane</keyword>
<gene>
    <name evidence="4" type="ORF">SAMN04489751_3425</name>
</gene>
<evidence type="ECO:0000259" key="3">
    <source>
        <dbReference type="PROSITE" id="PS50011"/>
    </source>
</evidence>
<dbReference type="STRING" id="629680.SAMN04489751_3425"/>
<dbReference type="EMBL" id="LT629739">
    <property type="protein sequence ID" value="SDS98499.1"/>
    <property type="molecule type" value="Genomic_DNA"/>
</dbReference>
<dbReference type="SUPFAM" id="SSF56112">
    <property type="entry name" value="Protein kinase-like (PK-like)"/>
    <property type="match status" value="1"/>
</dbReference>
<dbReference type="InterPro" id="IPR050154">
    <property type="entry name" value="UbiB_kinase"/>
</dbReference>
<dbReference type="InterPro" id="IPR000719">
    <property type="entry name" value="Prot_kinase_dom"/>
</dbReference>
<dbReference type="PANTHER" id="PTHR10566:SF113">
    <property type="entry name" value="PROTEIN ACTIVITY OF BC1 COMPLEX KINASE 7, CHLOROPLASTIC"/>
    <property type="match status" value="1"/>
</dbReference>
<feature type="transmembrane region" description="Helical" evidence="2">
    <location>
        <begin position="36"/>
        <end position="53"/>
    </location>
</feature>
<dbReference type="Gene3D" id="1.10.510.10">
    <property type="entry name" value="Transferase(Phosphotransferase) domain 1"/>
    <property type="match status" value="1"/>
</dbReference>
<dbReference type="GO" id="GO:0004672">
    <property type="term" value="F:protein kinase activity"/>
    <property type="evidence" value="ECO:0007669"/>
    <property type="project" value="InterPro"/>
</dbReference>
<evidence type="ECO:0000313" key="5">
    <source>
        <dbReference type="Proteomes" id="UP000199700"/>
    </source>
</evidence>
<keyword evidence="5" id="KW-1185">Reference proteome</keyword>
<dbReference type="Proteomes" id="UP000199700">
    <property type="component" value="Chromosome"/>
</dbReference>
<dbReference type="OrthoDB" id="9795390at2"/>